<name>A0A0F5PPL8_9THEO</name>
<sequence>MEARNVVYVDEFTDGILDPEKEMIKAVKDGGYIIANTAPGCWGPMLTPKLKGGHEVTKPVFVENAEVGDAVAIYIEDIQVTSIATASGKEKVIEGRYISDPFVAAKCPNCGTVYPETVIEGVGPDSIRCANCGADVVPFKFEHGYTMVLDKEENIGVTVGKEAAEKIAANGREYMRIPHNSAQNPAVTLAPHDLVGVISRMRPFLGQLGTLPSIKMPDSHNAGDFGTFLIGAEHEYAITKEELERHRTDGHMDINRVRKGAVVIAPVKVKGAGVYMGDMHAMQGDGEIAGHTTDVAGIVTLRVKVLKGLKIEGPILLPNFEDLPYLARPFTEEEFEKAKKLANQWGADLLEKSYPLSFIGTGANLNEAVNNGLERAAKFLELPLPEVLNRATITGSIEIGRLPGVVTVTFLVPVEILEKKGILDIVKKHYTKAEK</sequence>
<proteinExistence type="predicted"/>
<dbReference type="Proteomes" id="UP000010146">
    <property type="component" value="Unassembled WGS sequence"/>
</dbReference>
<dbReference type="Gene3D" id="2.60.120.580">
    <property type="entry name" value="Acetamidase/Formamidase-like domains"/>
    <property type="match status" value="2"/>
</dbReference>
<accession>A0A0F5PPL8</accession>
<dbReference type="AlphaFoldDB" id="A0A0F5PPL8"/>
<dbReference type="EMBL" id="ABXP02000028">
    <property type="protein sequence ID" value="KKC30607.1"/>
    <property type="molecule type" value="Genomic_DNA"/>
</dbReference>
<dbReference type="SUPFAM" id="SSF141130">
    <property type="entry name" value="Acetamidase/Formamidase-like"/>
    <property type="match status" value="1"/>
</dbReference>
<evidence type="ECO:0000313" key="1">
    <source>
        <dbReference type="EMBL" id="KKC30607.1"/>
    </source>
</evidence>
<dbReference type="InterPro" id="IPR004304">
    <property type="entry name" value="FmdA_AmdA"/>
</dbReference>
<dbReference type="PANTHER" id="PTHR31891:SF1">
    <property type="entry name" value="FORMAMIDASE C869.04-RELATED"/>
    <property type="match status" value="1"/>
</dbReference>
<dbReference type="RefSeq" id="WP_043884042.1">
    <property type="nucleotide sequence ID" value="NZ_ABXP02000028.1"/>
</dbReference>
<reference evidence="1 2" key="1">
    <citation type="submission" date="2008-07" db="EMBL/GenBank/DDBJ databases">
        <authorList>
            <person name="Gonzalez J."/>
            <person name="Sokolova T."/>
            <person name="Ferriera S."/>
            <person name="Johnson J."/>
            <person name="Kravitz S."/>
            <person name="Beeson K."/>
            <person name="Sutton G."/>
            <person name="Rogers Y.-H."/>
            <person name="Friedman R."/>
            <person name="Frazier M."/>
            <person name="Venter J.C."/>
        </authorList>
    </citation>
    <scope>NUCLEOTIDE SEQUENCE [LARGE SCALE GENOMIC DNA]</scope>
    <source>
        <strain evidence="1 2">DSM 12653</strain>
    </source>
</reference>
<comment type="caution">
    <text evidence="1">The sequence shown here is derived from an EMBL/GenBank/DDBJ whole genome shotgun (WGS) entry which is preliminary data.</text>
</comment>
<gene>
    <name evidence="1" type="ORF">CDSM653_00297</name>
</gene>
<dbReference type="PANTHER" id="PTHR31891">
    <property type="entry name" value="FORMAMIDASE C869.04-RELATED"/>
    <property type="match status" value="1"/>
</dbReference>
<evidence type="ECO:0000313" key="2">
    <source>
        <dbReference type="Proteomes" id="UP000010146"/>
    </source>
</evidence>
<organism evidence="1 2">
    <name type="scientific">Caldanaerobacter subterraneus subsp. pacificus DSM 12653</name>
    <dbReference type="NCBI Taxonomy" id="391606"/>
    <lineage>
        <taxon>Bacteria</taxon>
        <taxon>Bacillati</taxon>
        <taxon>Bacillota</taxon>
        <taxon>Clostridia</taxon>
        <taxon>Thermoanaerobacterales</taxon>
        <taxon>Thermoanaerobacteraceae</taxon>
        <taxon>Caldanaerobacter</taxon>
    </lineage>
</organism>
<reference evidence="2" key="3">
    <citation type="submission" date="2015-02" db="EMBL/GenBank/DDBJ databases">
        <title>Genome analysis of three genomes within the thermophilic hydrogenogenic bacterial species Caldanaerobacter subterraneus.</title>
        <authorList>
            <person name="Sant'Anna F.H."/>
            <person name="Lebedinsky A."/>
            <person name="Sokolova T."/>
            <person name="Robb F.T."/>
            <person name="Gonzalez J.M."/>
        </authorList>
    </citation>
    <scope>NUCLEOTIDE SEQUENCE [LARGE SCALE GENOMIC DNA]</scope>
    <source>
        <strain evidence="2">DSM 12653</strain>
    </source>
</reference>
<dbReference type="Pfam" id="PF03069">
    <property type="entry name" value="FmdA_AmdA"/>
    <property type="match status" value="1"/>
</dbReference>
<dbReference type="GO" id="GO:0016811">
    <property type="term" value="F:hydrolase activity, acting on carbon-nitrogen (but not peptide) bonds, in linear amides"/>
    <property type="evidence" value="ECO:0007669"/>
    <property type="project" value="InterPro"/>
</dbReference>
<reference evidence="1 2" key="2">
    <citation type="journal article" date="2015" name="BMC Genomics">
        <title>Analysis of three genomes within the thermophilic bacterial species Caldanaerobacter subterraneus with a focus on carbon monoxide dehydrogenase evolution and hydrolase diversity.</title>
        <authorList>
            <person name="Sant'Anna F.H."/>
            <person name="Lebedinsky A.V."/>
            <person name="Sokolova T.G."/>
            <person name="Robb F.T."/>
            <person name="Gonzalez J.M."/>
        </authorList>
    </citation>
    <scope>NUCLEOTIDE SEQUENCE [LARGE SCALE GENOMIC DNA]</scope>
    <source>
        <strain evidence="1 2">DSM 12653</strain>
    </source>
</reference>
<protein>
    <submittedName>
        <fullName evidence="1">Acetamidase/formamidase</fullName>
    </submittedName>
</protein>